<reference evidence="3" key="1">
    <citation type="journal article" date="2023" name="Proc. Natl. Acad. Sci. U.S.A.">
        <title>Genomic and structural basis for evolution of tropane alkaloid biosynthesis.</title>
        <authorList>
            <person name="Wanga Y.-J."/>
            <person name="Taina T."/>
            <person name="Yua J.-Y."/>
            <person name="Lia J."/>
            <person name="Xua B."/>
            <person name="Chenc J."/>
            <person name="D'Auriad J.C."/>
            <person name="Huanga J.-P."/>
            <person name="Huanga S.-X."/>
        </authorList>
    </citation>
    <scope>NUCLEOTIDE SEQUENCE [LARGE SCALE GENOMIC DNA]</scope>
    <source>
        <strain evidence="3">cv. KIB-2019</strain>
    </source>
</reference>
<proteinExistence type="predicted"/>
<feature type="region of interest" description="Disordered" evidence="1">
    <location>
        <begin position="24"/>
        <end position="79"/>
    </location>
</feature>
<feature type="compositionally biased region" description="Basic residues" evidence="1">
    <location>
        <begin position="41"/>
        <end position="58"/>
    </location>
</feature>
<dbReference type="OrthoDB" id="1297963at2759"/>
<keyword evidence="3" id="KW-1185">Reference proteome</keyword>
<feature type="region of interest" description="Disordered" evidence="1">
    <location>
        <begin position="207"/>
        <end position="237"/>
    </location>
</feature>
<comment type="caution">
    <text evidence="2">The sequence shown here is derived from an EMBL/GenBank/DDBJ whole genome shotgun (WGS) entry which is preliminary data.</text>
</comment>
<protein>
    <submittedName>
        <fullName evidence="2">Uncharacterized protein</fullName>
    </submittedName>
</protein>
<feature type="compositionally biased region" description="Polar residues" evidence="1">
    <location>
        <begin position="328"/>
        <end position="344"/>
    </location>
</feature>
<feature type="compositionally biased region" description="Polar residues" evidence="1">
    <location>
        <begin position="59"/>
        <end position="69"/>
    </location>
</feature>
<dbReference type="AlphaFoldDB" id="A0A9Q1MME1"/>
<evidence type="ECO:0000256" key="1">
    <source>
        <dbReference type="SAM" id="MobiDB-lite"/>
    </source>
</evidence>
<dbReference type="EMBL" id="JAJAGQ010000006">
    <property type="protein sequence ID" value="KAJ8561381.1"/>
    <property type="molecule type" value="Genomic_DNA"/>
</dbReference>
<organism evidence="2 3">
    <name type="scientific">Anisodus acutangulus</name>
    <dbReference type="NCBI Taxonomy" id="402998"/>
    <lineage>
        <taxon>Eukaryota</taxon>
        <taxon>Viridiplantae</taxon>
        <taxon>Streptophyta</taxon>
        <taxon>Embryophyta</taxon>
        <taxon>Tracheophyta</taxon>
        <taxon>Spermatophyta</taxon>
        <taxon>Magnoliopsida</taxon>
        <taxon>eudicotyledons</taxon>
        <taxon>Gunneridae</taxon>
        <taxon>Pentapetalae</taxon>
        <taxon>asterids</taxon>
        <taxon>lamiids</taxon>
        <taxon>Solanales</taxon>
        <taxon>Solanaceae</taxon>
        <taxon>Solanoideae</taxon>
        <taxon>Hyoscyameae</taxon>
        <taxon>Anisodus</taxon>
    </lineage>
</organism>
<feature type="compositionally biased region" description="Basic and acidic residues" evidence="1">
    <location>
        <begin position="226"/>
        <end position="237"/>
    </location>
</feature>
<feature type="compositionally biased region" description="Basic and acidic residues" evidence="1">
    <location>
        <begin position="26"/>
        <end position="40"/>
    </location>
</feature>
<feature type="compositionally biased region" description="Basic and acidic residues" evidence="1">
    <location>
        <begin position="208"/>
        <end position="218"/>
    </location>
</feature>
<sequence length="344" mass="38918">MAEKADCQKYPSMPSNYISIAQLQERWLKEKQKKQQEKEGKKHPKNPVGQNHKKHRNHISNGSIHSGKNLQKHQSGKSWREVGLIAKEPKVNEVKITAQVVEEGEKNKKKGYFGNRIARVERDGKEDMAKVSTIDVAAVSVENSGIESSKGKNQWNGKNKEVKKVTTVNKEVEEMANVCTVEVVGENKVDREIAGQKHRVGFWGKKNRVGEVSDKADSAEQSGQKRNAEKEKVSVDVKERTNEKVRVRGAFRAYGGKSKDVPLVDSDAGLKMNIERDLGDLSLSDRRYRHGRSRRYEPRKMLKQRDNSFVWVKKGESSNSNVAENESQVDFSSQSTSRSKLCSQ</sequence>
<feature type="compositionally biased region" description="Low complexity" evidence="1">
    <location>
        <begin position="317"/>
        <end position="326"/>
    </location>
</feature>
<gene>
    <name evidence="2" type="ORF">K7X08_027571</name>
</gene>
<evidence type="ECO:0000313" key="2">
    <source>
        <dbReference type="EMBL" id="KAJ8561381.1"/>
    </source>
</evidence>
<feature type="region of interest" description="Disordered" evidence="1">
    <location>
        <begin position="315"/>
        <end position="344"/>
    </location>
</feature>
<accession>A0A9Q1MME1</accession>
<evidence type="ECO:0000313" key="3">
    <source>
        <dbReference type="Proteomes" id="UP001152561"/>
    </source>
</evidence>
<name>A0A9Q1MME1_9SOLA</name>
<dbReference type="Proteomes" id="UP001152561">
    <property type="component" value="Unassembled WGS sequence"/>
</dbReference>
<feature type="region of interest" description="Disordered" evidence="1">
    <location>
        <begin position="281"/>
        <end position="301"/>
    </location>
</feature>